<keyword evidence="2 9" id="KW-0547">Nucleotide-binding</keyword>
<accession>A0AAJ1PTG8</accession>
<feature type="binding site" evidence="9">
    <location>
        <position position="48"/>
    </location>
    <ligand>
        <name>ATP</name>
        <dbReference type="ChEBI" id="CHEBI:30616"/>
    </ligand>
</feature>
<gene>
    <name evidence="9 11" type="primary">ruvB</name>
    <name evidence="11" type="ORF">QLQ80_02240</name>
</gene>
<comment type="caution">
    <text evidence="11">The sequence shown here is derived from an EMBL/GenBank/DDBJ whole genome shotgun (WGS) entry which is preliminary data.</text>
</comment>
<dbReference type="GO" id="GO:0009378">
    <property type="term" value="F:four-way junction helicase activity"/>
    <property type="evidence" value="ECO:0007669"/>
    <property type="project" value="InterPro"/>
</dbReference>
<evidence type="ECO:0000256" key="6">
    <source>
        <dbReference type="ARBA" id="ARBA00023125"/>
    </source>
</evidence>
<keyword evidence="11" id="KW-0347">Helicase</keyword>
<dbReference type="SUPFAM" id="SSF46785">
    <property type="entry name" value="Winged helix' DNA-binding domain"/>
    <property type="match status" value="1"/>
</dbReference>
<comment type="subunit">
    <text evidence="9">Homohexamer. Forms an RuvA(8)-RuvB(12)-Holliday junction (HJ) complex. HJ DNA is sandwiched between 2 RuvA tetramers; dsDNA enters through RuvA and exits via RuvB. An RuvB hexamer assembles on each DNA strand where it exits the tetramer. Each RuvB hexamer is contacted by two RuvA subunits (via domain III) on 2 adjacent RuvB subunits; this complex drives branch migration. In the full resolvosome a probable DNA-RuvA(4)-RuvB(12)-RuvC(2) complex forms which resolves the HJ.</text>
</comment>
<dbReference type="GO" id="GO:0000400">
    <property type="term" value="F:four-way junction DNA binding"/>
    <property type="evidence" value="ECO:0007669"/>
    <property type="project" value="UniProtKB-UniRule"/>
</dbReference>
<feature type="region of interest" description="Small ATPAse domain (RuvB-S)" evidence="9">
    <location>
        <begin position="164"/>
        <end position="234"/>
    </location>
</feature>
<evidence type="ECO:0000313" key="12">
    <source>
        <dbReference type="Proteomes" id="UP001224428"/>
    </source>
</evidence>
<comment type="subcellular location">
    <subcellularLocation>
        <location evidence="9">Cytoplasm</location>
    </subcellularLocation>
</comment>
<dbReference type="InterPro" id="IPR003593">
    <property type="entry name" value="AAA+_ATPase"/>
</dbReference>
<evidence type="ECO:0000256" key="8">
    <source>
        <dbReference type="ARBA" id="ARBA00023204"/>
    </source>
</evidence>
<feature type="binding site" evidence="9">
    <location>
        <position position="49"/>
    </location>
    <ligand>
        <name>ATP</name>
        <dbReference type="ChEBI" id="CHEBI:30616"/>
    </ligand>
</feature>
<name>A0AAJ1PTG8_9MOLU</name>
<comment type="similarity">
    <text evidence="9">Belongs to the RuvB family.</text>
</comment>
<dbReference type="InterPro" id="IPR027417">
    <property type="entry name" value="P-loop_NTPase"/>
</dbReference>
<feature type="binding site" evidence="9">
    <location>
        <position position="2"/>
    </location>
    <ligand>
        <name>ATP</name>
        <dbReference type="ChEBI" id="CHEBI:30616"/>
    </ligand>
</feature>
<dbReference type="RefSeq" id="WP_283827301.1">
    <property type="nucleotide sequence ID" value="NZ_JASDDP010000020.1"/>
</dbReference>
<keyword evidence="7 9" id="KW-0233">DNA recombination</keyword>
<dbReference type="EC" id="3.6.4.-" evidence="9"/>
<comment type="domain">
    <text evidence="9">Has 3 domains, the large (RuvB-L) and small ATPase (RuvB-S) domains and the C-terminal head (RuvB-H) domain. The head domain binds DNA, while the ATPase domains jointly bind ATP, ADP or are empty depending on the state of the subunit in the translocation cycle. During a single DNA translocation step the structure of each domain remains the same, but their relative positions change.</text>
</comment>
<dbReference type="GO" id="GO:0006281">
    <property type="term" value="P:DNA repair"/>
    <property type="evidence" value="ECO:0007669"/>
    <property type="project" value="UniProtKB-UniRule"/>
</dbReference>
<keyword evidence="6 9" id="KW-0238">DNA-binding</keyword>
<dbReference type="Gene3D" id="1.10.8.60">
    <property type="match status" value="1"/>
</dbReference>
<feature type="binding site" evidence="9">
    <location>
        <position position="47"/>
    </location>
    <ligand>
        <name>ATP</name>
        <dbReference type="ChEBI" id="CHEBI:30616"/>
    </ligand>
</feature>
<dbReference type="AlphaFoldDB" id="A0AAJ1PTG8"/>
<dbReference type="CDD" id="cd00009">
    <property type="entry name" value="AAA"/>
    <property type="match status" value="1"/>
</dbReference>
<dbReference type="GO" id="GO:0016787">
    <property type="term" value="F:hydrolase activity"/>
    <property type="evidence" value="ECO:0007669"/>
    <property type="project" value="UniProtKB-KW"/>
</dbReference>
<keyword evidence="5 9" id="KW-0067">ATP-binding</keyword>
<dbReference type="NCBIfam" id="NF000868">
    <property type="entry name" value="PRK00080.1"/>
    <property type="match status" value="1"/>
</dbReference>
<dbReference type="GO" id="GO:0005737">
    <property type="term" value="C:cytoplasm"/>
    <property type="evidence" value="ECO:0007669"/>
    <property type="project" value="UniProtKB-SubCell"/>
</dbReference>
<evidence type="ECO:0000256" key="9">
    <source>
        <dbReference type="HAMAP-Rule" id="MF_00016"/>
    </source>
</evidence>
<dbReference type="Gene3D" id="3.40.50.300">
    <property type="entry name" value="P-loop containing nucleotide triphosphate hydrolases"/>
    <property type="match status" value="1"/>
</dbReference>
<evidence type="ECO:0000256" key="5">
    <source>
        <dbReference type="ARBA" id="ARBA00022840"/>
    </source>
</evidence>
<evidence type="ECO:0000256" key="1">
    <source>
        <dbReference type="ARBA" id="ARBA00022490"/>
    </source>
</evidence>
<dbReference type="GO" id="GO:0005524">
    <property type="term" value="F:ATP binding"/>
    <property type="evidence" value="ECO:0007669"/>
    <property type="project" value="UniProtKB-UniRule"/>
</dbReference>
<dbReference type="GO" id="GO:0006310">
    <property type="term" value="P:DNA recombination"/>
    <property type="evidence" value="ECO:0007669"/>
    <property type="project" value="UniProtKB-UniRule"/>
</dbReference>
<feature type="region of interest" description="Head domain (RuvB-H)" evidence="9">
    <location>
        <begin position="237"/>
        <end position="313"/>
    </location>
</feature>
<dbReference type="Pfam" id="PF05491">
    <property type="entry name" value="WHD_RuvB"/>
    <property type="match status" value="1"/>
</dbReference>
<dbReference type="InterPro" id="IPR008824">
    <property type="entry name" value="RuvB-like_N"/>
</dbReference>
<feature type="binding site" evidence="9">
    <location>
        <position position="200"/>
    </location>
    <ligand>
        <name>ATP</name>
        <dbReference type="ChEBI" id="CHEBI:30616"/>
    </ligand>
</feature>
<evidence type="ECO:0000313" key="11">
    <source>
        <dbReference type="EMBL" id="MDJ1645892.1"/>
    </source>
</evidence>
<proteinExistence type="inferred from homology"/>
<dbReference type="InterPro" id="IPR036390">
    <property type="entry name" value="WH_DNA-bd_sf"/>
</dbReference>
<feature type="binding site" evidence="9">
    <location>
        <position position="163"/>
    </location>
    <ligand>
        <name>ATP</name>
        <dbReference type="ChEBI" id="CHEBI:30616"/>
    </ligand>
</feature>
<dbReference type="SUPFAM" id="SSF52540">
    <property type="entry name" value="P-loop containing nucleoside triphosphate hydrolases"/>
    <property type="match status" value="1"/>
</dbReference>
<evidence type="ECO:0000256" key="7">
    <source>
        <dbReference type="ARBA" id="ARBA00023172"/>
    </source>
</evidence>
<feature type="binding site" evidence="9">
    <location>
        <position position="48"/>
    </location>
    <ligand>
        <name>Mg(2+)</name>
        <dbReference type="ChEBI" id="CHEBI:18420"/>
    </ligand>
</feature>
<dbReference type="InterPro" id="IPR036388">
    <property type="entry name" value="WH-like_DNA-bd_sf"/>
</dbReference>
<dbReference type="PANTHER" id="PTHR42848">
    <property type="match status" value="1"/>
</dbReference>
<feature type="domain" description="AAA+ ATPase" evidence="10">
    <location>
        <begin position="33"/>
        <end position="164"/>
    </location>
</feature>
<keyword evidence="8 9" id="KW-0234">DNA repair</keyword>
<feature type="binding site" evidence="9">
    <location>
        <position position="44"/>
    </location>
    <ligand>
        <name>ATP</name>
        <dbReference type="ChEBI" id="CHEBI:30616"/>
    </ligand>
</feature>
<evidence type="ECO:0000256" key="4">
    <source>
        <dbReference type="ARBA" id="ARBA00022801"/>
    </source>
</evidence>
<dbReference type="PANTHER" id="PTHR42848:SF1">
    <property type="entry name" value="HOLLIDAY JUNCTION BRANCH MIGRATION COMPLEX SUBUNIT RUVB"/>
    <property type="match status" value="1"/>
</dbReference>
<feature type="binding site" evidence="9">
    <location>
        <position position="153"/>
    </location>
    <ligand>
        <name>ATP</name>
        <dbReference type="ChEBI" id="CHEBI:30616"/>
    </ligand>
</feature>
<dbReference type="Proteomes" id="UP001224428">
    <property type="component" value="Unassembled WGS sequence"/>
</dbReference>
<evidence type="ECO:0000256" key="3">
    <source>
        <dbReference type="ARBA" id="ARBA00022763"/>
    </source>
</evidence>
<keyword evidence="1 9" id="KW-0963">Cytoplasm</keyword>
<dbReference type="HAMAP" id="MF_00016">
    <property type="entry name" value="DNA_HJ_migration_RuvB"/>
    <property type="match status" value="1"/>
</dbReference>
<dbReference type="InterPro" id="IPR041445">
    <property type="entry name" value="AAA_lid_4"/>
</dbReference>
<keyword evidence="12" id="KW-1185">Reference proteome</keyword>
<evidence type="ECO:0000259" key="10">
    <source>
        <dbReference type="SMART" id="SM00382"/>
    </source>
</evidence>
<protein>
    <recommendedName>
        <fullName evidence="9">Holliday junction branch migration complex subunit RuvB</fullName>
        <ecNumber evidence="9">3.6.4.-</ecNumber>
    </recommendedName>
</protein>
<dbReference type="EMBL" id="JASDDP010000020">
    <property type="protein sequence ID" value="MDJ1645892.1"/>
    <property type="molecule type" value="Genomic_DNA"/>
</dbReference>
<dbReference type="SMART" id="SM00382">
    <property type="entry name" value="AAA"/>
    <property type="match status" value="1"/>
</dbReference>
<dbReference type="InterPro" id="IPR004605">
    <property type="entry name" value="DNA_helicase_Holl-junc_RuvB"/>
</dbReference>
<dbReference type="Pfam" id="PF17864">
    <property type="entry name" value="AAA_lid_4"/>
    <property type="match status" value="1"/>
</dbReference>
<dbReference type="InterPro" id="IPR008823">
    <property type="entry name" value="RuvB_wg_C"/>
</dbReference>
<feature type="binding site" evidence="9">
    <location>
        <position position="292"/>
    </location>
    <ligand>
        <name>DNA</name>
        <dbReference type="ChEBI" id="CHEBI:16991"/>
    </ligand>
</feature>
<feature type="binding site" evidence="9">
    <location>
        <position position="297"/>
    </location>
    <ligand>
        <name>DNA</name>
        <dbReference type="ChEBI" id="CHEBI:16991"/>
    </ligand>
</feature>
<organism evidence="11 12">
    <name type="scientific">Mycoplasma phocimorsus</name>
    <dbReference type="NCBI Taxonomy" id="3045839"/>
    <lineage>
        <taxon>Bacteria</taxon>
        <taxon>Bacillati</taxon>
        <taxon>Mycoplasmatota</taxon>
        <taxon>Mollicutes</taxon>
        <taxon>Mycoplasmataceae</taxon>
        <taxon>Mycoplasma</taxon>
    </lineage>
</organism>
<comment type="function">
    <text evidence="9">The RuvA-RuvB-RuvC complex processes Holliday junction (HJ) DNA during genetic recombination and DNA repair, while the RuvA-RuvB complex plays an important role in the rescue of blocked DNA replication forks via replication fork reversal (RFR). RuvA specifically binds to HJ cruciform DNA, conferring on it an open structure. The RuvB hexamer acts as an ATP-dependent pump, pulling dsDNA into and through the RuvAB complex. RuvB forms 2 homohexamers on either side of HJ DNA bound by 1 or 2 RuvA tetramers; 4 subunits per hexamer contact DNA at a time. Coordinated motions by a converter formed by DNA-disengaged RuvB subunits stimulates ATP hydrolysis and nucleotide exchange. Immobilization of the converter enables RuvB to convert the ATP-contained energy into a lever motion, pulling 2 nucleotides of DNA out of the RuvA tetramer per ATP hydrolyzed, thus driving DNA branch migration. The RuvB motors rotate together with the DNA substrate, which together with the progressing nucleotide cycle form the mechanistic basis for DNA recombination by continuous HJ branch migration. Branch migration allows RuvC to scan DNA until it finds its consensus sequence, where it cleaves and resolves cruciform DNA.</text>
</comment>
<dbReference type="Gene3D" id="1.10.10.10">
    <property type="entry name" value="Winged helix-like DNA-binding domain superfamily/Winged helix DNA-binding domain"/>
    <property type="match status" value="1"/>
</dbReference>
<keyword evidence="4 9" id="KW-0378">Hydrolase</keyword>
<comment type="catalytic activity">
    <reaction evidence="9">
        <text>ATP + H2O = ADP + phosphate + H(+)</text>
        <dbReference type="Rhea" id="RHEA:13065"/>
        <dbReference type="ChEBI" id="CHEBI:15377"/>
        <dbReference type="ChEBI" id="CHEBI:15378"/>
        <dbReference type="ChEBI" id="CHEBI:30616"/>
        <dbReference type="ChEBI" id="CHEBI:43474"/>
        <dbReference type="ChEBI" id="CHEBI:456216"/>
    </reaction>
</comment>
<dbReference type="Pfam" id="PF05496">
    <property type="entry name" value="RuvB_N"/>
    <property type="match status" value="1"/>
</dbReference>
<sequence>MLKITNFDSYIGQNNIKKTINMMIKSSEIQNKTLDHILICGLAGTGKTTLAKIIGNMQNKKTHFAQGSLLEKKSDIVTLFSNIQEGDIIFIDEIHSINKNVEELLYTIMEEFKIDVMLGSGTNSKIIRIKVKPFTLIGATTKVYNLSNLLKERFGFIAKMQAYTLENIKDIIKIHAYNLQQNVTENVLEFIAQFSRLNPRIIINLFNRIVDFSIVKSQNEITIDLVKKALKTMGIHKYGFSEEHIEYLKCFKDFGNSRFMSLDFISGITNFNKEDILSEIEPILLSYNLIQKTSKGRKITQLGERYLLECNNY</sequence>
<reference evidence="11" key="1">
    <citation type="submission" date="2023-05" db="EMBL/GenBank/DDBJ databases">
        <title>Mycoplasma phocimorsus sp. nov., isolated from Scandinavian patients with seal finger or septic arthritis after contact with seals.</title>
        <authorList>
            <person name="Skafte-Holm A."/>
            <person name="Pedersen T.R."/>
            <person name="Froelund M."/>
            <person name="Stegger M."/>
            <person name="Qvortrup K."/>
            <person name="Michaels D.L."/>
            <person name="Brown D.R."/>
            <person name="Jensen J.S."/>
        </authorList>
    </citation>
    <scope>NUCLEOTIDE SEQUENCE</scope>
    <source>
        <strain evidence="11">M5725</strain>
    </source>
</reference>
<dbReference type="GO" id="GO:0048476">
    <property type="term" value="C:Holliday junction resolvase complex"/>
    <property type="evidence" value="ECO:0007669"/>
    <property type="project" value="UniProtKB-UniRule"/>
</dbReference>
<comment type="caution">
    <text evidence="9">Lacks conserved residue(s) required for the propagation of feature annotation.</text>
</comment>
<evidence type="ECO:0000256" key="2">
    <source>
        <dbReference type="ARBA" id="ARBA00022741"/>
    </source>
</evidence>
<keyword evidence="3 9" id="KW-0227">DNA damage</keyword>